<evidence type="ECO:0000256" key="1">
    <source>
        <dbReference type="SAM" id="Phobius"/>
    </source>
</evidence>
<dbReference type="AlphaFoldDB" id="A0A061D9T1"/>
<proteinExistence type="predicted"/>
<dbReference type="VEuPathDB" id="PiroplasmaDB:BBBOND_0311810"/>
<keyword evidence="1" id="KW-1133">Transmembrane helix</keyword>
<dbReference type="OrthoDB" id="410592at2759"/>
<dbReference type="Proteomes" id="UP000033188">
    <property type="component" value="Chromosome 3"/>
</dbReference>
<sequence length="301" mass="32967">MAERTEEASGKNQCGCGKTECTHTAKYGVCCDRTCKVYKAGCPPGCEGCKVKCKAKGKCQCCTPRCGCEADCYEKGDGTCKGIGTCTRCNARCKQDNKCLCHFCSCGIHCNGVICSCCSWCDPENCSGKECNGFVIGRCKDKYPDTTGCRGHVKYDIYDKDGKYGALYNRDAENVIPCDRKPHPGKPCTGKNCNWLSGVRDVNGNCVIKCTYCGKLCGQDNFRRCCTIAIPLVITVLAFLIFRFMLPEKFHAIMTKIRATFASSPRHSARSFSNLVGDKIPQEMNTDRYPAVPPRAYAGLA</sequence>
<dbReference type="EMBL" id="LK391709">
    <property type="protein sequence ID" value="CDR97278.1"/>
    <property type="molecule type" value="Genomic_DNA"/>
</dbReference>
<evidence type="ECO:0000313" key="3">
    <source>
        <dbReference type="Proteomes" id="UP000033188"/>
    </source>
</evidence>
<gene>
    <name evidence="2" type="ORF">BBBOND_0311810</name>
</gene>
<keyword evidence="1" id="KW-0472">Membrane</keyword>
<organism evidence="2 3">
    <name type="scientific">Babesia bigemina</name>
    <dbReference type="NCBI Taxonomy" id="5866"/>
    <lineage>
        <taxon>Eukaryota</taxon>
        <taxon>Sar</taxon>
        <taxon>Alveolata</taxon>
        <taxon>Apicomplexa</taxon>
        <taxon>Aconoidasida</taxon>
        <taxon>Piroplasmida</taxon>
        <taxon>Babesiidae</taxon>
        <taxon>Babesia</taxon>
    </lineage>
</organism>
<evidence type="ECO:0000313" key="2">
    <source>
        <dbReference type="EMBL" id="CDR97278.1"/>
    </source>
</evidence>
<protein>
    <submittedName>
        <fullName evidence="2">Uncharacterized protein</fullName>
    </submittedName>
</protein>
<keyword evidence="3" id="KW-1185">Reference proteome</keyword>
<name>A0A061D9T1_BABBI</name>
<reference evidence="3" key="1">
    <citation type="journal article" date="2014" name="Nucleic Acids Res.">
        <title>The evolutionary dynamics of variant antigen genes in Babesia reveal a history of genomic innovation underlying host-parasite interaction.</title>
        <authorList>
            <person name="Jackson A.P."/>
            <person name="Otto T.D."/>
            <person name="Darby A."/>
            <person name="Ramaprasad A."/>
            <person name="Xia D."/>
            <person name="Echaide I.E."/>
            <person name="Farber M."/>
            <person name="Gahlot S."/>
            <person name="Gamble J."/>
            <person name="Gupta D."/>
            <person name="Gupta Y."/>
            <person name="Jackson L."/>
            <person name="Malandrin L."/>
            <person name="Malas T.B."/>
            <person name="Moussa E."/>
            <person name="Nair M."/>
            <person name="Reid A.J."/>
            <person name="Sanders M."/>
            <person name="Sharma J."/>
            <person name="Tracey A."/>
            <person name="Quail M.A."/>
            <person name="Weir W."/>
            <person name="Wastling J.M."/>
            <person name="Hall N."/>
            <person name="Willadsen P."/>
            <person name="Lingelbach K."/>
            <person name="Shiels B."/>
            <person name="Tait A."/>
            <person name="Berriman M."/>
            <person name="Allred D.R."/>
            <person name="Pain A."/>
        </authorList>
    </citation>
    <scope>NUCLEOTIDE SEQUENCE [LARGE SCALE GENOMIC DNA]</scope>
    <source>
        <strain evidence="3">Bond</strain>
    </source>
</reference>
<dbReference type="GeneID" id="24565819"/>
<feature type="transmembrane region" description="Helical" evidence="1">
    <location>
        <begin position="228"/>
        <end position="246"/>
    </location>
</feature>
<keyword evidence="1" id="KW-0812">Transmembrane</keyword>
<dbReference type="KEGG" id="bbig:BBBOND_0311810"/>
<dbReference type="RefSeq" id="XP_012769464.1">
    <property type="nucleotide sequence ID" value="XM_012914010.1"/>
</dbReference>
<accession>A0A061D9T1</accession>